<dbReference type="Proteomes" id="UP000321172">
    <property type="component" value="Chromosome"/>
</dbReference>
<proteinExistence type="predicted"/>
<evidence type="ECO:0000313" key="2">
    <source>
        <dbReference type="Proteomes" id="UP000321172"/>
    </source>
</evidence>
<dbReference type="EMBL" id="CP042345">
    <property type="protein sequence ID" value="QEA16515.1"/>
    <property type="molecule type" value="Genomic_DNA"/>
</dbReference>
<protein>
    <submittedName>
        <fullName evidence="1">DUF4437 domain-containing protein</fullName>
    </submittedName>
</protein>
<dbReference type="KEGG" id="ngf:FRF71_10440"/>
<gene>
    <name evidence="1" type="ORF">FRF71_10440</name>
</gene>
<accession>A0A5B8S7S5</accession>
<dbReference type="InterPro" id="IPR011051">
    <property type="entry name" value="RmlC_Cupin_sf"/>
</dbReference>
<sequence>MLSRDHVEFVQAQMLPWRRIGHGLARPDVEYKLLSRDSSDGACSMLMRYPPGWSRGGPEHILSDEEFFVIEGGLEMDGRRYGPDYYGFLPAGWTRGHMASPEGCVVLAFYNREPTLIAQAGDGSAEPSSRAVPLLDTAAMPWDLTLNDPNLKHLGIGRKNLRTDPETGERTFLSLILPQAIPPGSSGPQEIHPVVEEAYLIGGDLTGPHGTMRPGAYFWRPPGIAHGPFGARWGAISLIRFVGGRHVNVWTPEEAAFSFDAPYAPVLPPELAHLAALPWQPAPAW</sequence>
<dbReference type="InterPro" id="IPR028013">
    <property type="entry name" value="DUF4437"/>
</dbReference>
<name>A0A5B8S7S5_9SPHN</name>
<dbReference type="RefSeq" id="WP_147090594.1">
    <property type="nucleotide sequence ID" value="NZ_BAABJD010000005.1"/>
</dbReference>
<dbReference type="OrthoDB" id="9793147at2"/>
<dbReference type="InterPro" id="IPR014710">
    <property type="entry name" value="RmlC-like_jellyroll"/>
</dbReference>
<keyword evidence="2" id="KW-1185">Reference proteome</keyword>
<dbReference type="SUPFAM" id="SSF51182">
    <property type="entry name" value="RmlC-like cupins"/>
    <property type="match status" value="2"/>
</dbReference>
<reference evidence="1 2" key="1">
    <citation type="journal article" date="2013" name="J. Microbiol. Biotechnol.">
        <title>Novosphingobium ginsenosidimutans sp. nov., with the ability to convert ginsenoside.</title>
        <authorList>
            <person name="Kim J.K."/>
            <person name="He D."/>
            <person name="Liu Q.M."/>
            <person name="Park H.Y."/>
            <person name="Jung M.S."/>
            <person name="Yoon M.H."/>
            <person name="Kim S.C."/>
            <person name="Im W.T."/>
        </authorList>
    </citation>
    <scope>NUCLEOTIDE SEQUENCE [LARGE SCALE GENOMIC DNA]</scope>
    <source>
        <strain evidence="1 2">FW-6</strain>
    </source>
</reference>
<dbReference type="AlphaFoldDB" id="A0A5B8S7S5"/>
<evidence type="ECO:0000313" key="1">
    <source>
        <dbReference type="EMBL" id="QEA16515.1"/>
    </source>
</evidence>
<dbReference type="Gene3D" id="2.60.120.10">
    <property type="entry name" value="Jelly Rolls"/>
    <property type="match status" value="1"/>
</dbReference>
<dbReference type="Pfam" id="PF14499">
    <property type="entry name" value="DUF4437"/>
    <property type="match status" value="1"/>
</dbReference>
<organism evidence="1 2">
    <name type="scientific">Novosphingobium ginsenosidimutans</name>
    <dbReference type="NCBI Taxonomy" id="1176536"/>
    <lineage>
        <taxon>Bacteria</taxon>
        <taxon>Pseudomonadati</taxon>
        <taxon>Pseudomonadota</taxon>
        <taxon>Alphaproteobacteria</taxon>
        <taxon>Sphingomonadales</taxon>
        <taxon>Sphingomonadaceae</taxon>
        <taxon>Novosphingobium</taxon>
    </lineage>
</organism>